<gene>
    <name evidence="2" type="ORF">BK660_00025</name>
</gene>
<feature type="signal peptide" evidence="1">
    <location>
        <begin position="1"/>
        <end position="21"/>
    </location>
</feature>
<name>A0A423IF65_9PSED</name>
<evidence type="ECO:0000313" key="3">
    <source>
        <dbReference type="Proteomes" id="UP000285636"/>
    </source>
</evidence>
<feature type="chain" id="PRO_5019376116" description="DUF2790 domain-containing protein" evidence="1">
    <location>
        <begin position="22"/>
        <end position="69"/>
    </location>
</feature>
<sequence length="69" mass="7871">MKCTTLIVAGLMMFGSVSAFAEYGSERMQYYYETLHLAQQKANGFEIKNIELRVPSDQTAQVTENYKPK</sequence>
<evidence type="ECO:0008006" key="4">
    <source>
        <dbReference type="Google" id="ProtNLM"/>
    </source>
</evidence>
<dbReference type="AlphaFoldDB" id="A0A423IF65"/>
<dbReference type="RefSeq" id="WP_123431502.1">
    <property type="nucleotide sequence ID" value="NZ_MOBK01000001.1"/>
</dbReference>
<evidence type="ECO:0000256" key="1">
    <source>
        <dbReference type="SAM" id="SignalP"/>
    </source>
</evidence>
<keyword evidence="1" id="KW-0732">Signal</keyword>
<evidence type="ECO:0000313" key="2">
    <source>
        <dbReference type="EMBL" id="RON24093.1"/>
    </source>
</evidence>
<comment type="caution">
    <text evidence="2">The sequence shown here is derived from an EMBL/GenBank/DDBJ whole genome shotgun (WGS) entry which is preliminary data.</text>
</comment>
<organism evidence="2 3">
    <name type="scientific">Pseudomonas brassicacearum</name>
    <dbReference type="NCBI Taxonomy" id="930166"/>
    <lineage>
        <taxon>Bacteria</taxon>
        <taxon>Pseudomonadati</taxon>
        <taxon>Pseudomonadota</taxon>
        <taxon>Gammaproteobacteria</taxon>
        <taxon>Pseudomonadales</taxon>
        <taxon>Pseudomonadaceae</taxon>
        <taxon>Pseudomonas</taxon>
    </lineage>
</organism>
<reference evidence="2 3" key="1">
    <citation type="submission" date="2016-10" db="EMBL/GenBank/DDBJ databases">
        <title>Comparative genome analysis of multiple Pseudomonas spp. focuses on biocontrol and plant growth promoting traits.</title>
        <authorList>
            <person name="Tao X.-Y."/>
            <person name="Taylor C.G."/>
        </authorList>
    </citation>
    <scope>NUCLEOTIDE SEQUENCE [LARGE SCALE GENOMIC DNA]</scope>
    <source>
        <strain evidence="2 3">38D7</strain>
    </source>
</reference>
<dbReference type="Proteomes" id="UP000285636">
    <property type="component" value="Unassembled WGS sequence"/>
</dbReference>
<dbReference type="EMBL" id="MOBK01000001">
    <property type="protein sequence ID" value="RON24093.1"/>
    <property type="molecule type" value="Genomic_DNA"/>
</dbReference>
<protein>
    <recommendedName>
        <fullName evidence="4">DUF2790 domain-containing protein</fullName>
    </recommendedName>
</protein>
<accession>A0A423IF65</accession>
<proteinExistence type="predicted"/>